<dbReference type="SUPFAM" id="SSF81345">
    <property type="entry name" value="ABC transporter involved in vitamin B12 uptake, BtuC"/>
    <property type="match status" value="1"/>
</dbReference>
<evidence type="ECO:0000256" key="1">
    <source>
        <dbReference type="ARBA" id="ARBA00004141"/>
    </source>
</evidence>
<dbReference type="Pfam" id="PF00950">
    <property type="entry name" value="ABC-3"/>
    <property type="match status" value="1"/>
</dbReference>
<sequence>MLEILEYGFMQRAFIIGIIVAIICPMIGIFLVLRRMSMIGDSLAHVALAGVAASFLTGTSPLLGSLFFSVGAALGIEKLRKSYREYSEVAIAIIMSGGIGLAVILISLAKNINIDLMGYLFGSLTTITGQDLYLMFALGIFIFGIILYLYRPLFYISFDEEGARIAGISVEKINTFYIILVAIAITISMRIVGILLVSSLMVIPVAAAIQMEKSFKKTVYYSIAFSLISVLVGITLSYYYDLAPGGVIVLLCVGILLLVLLKKSMRRRVQIKEYNKNELKER</sequence>
<comment type="subcellular location">
    <subcellularLocation>
        <location evidence="6">Cell membrane</location>
        <topology evidence="6">Multi-pass membrane protein</topology>
    </subcellularLocation>
    <subcellularLocation>
        <location evidence="1">Membrane</location>
        <topology evidence="1">Multi-pass membrane protein</topology>
    </subcellularLocation>
</comment>
<dbReference type="Gene3D" id="1.10.3470.10">
    <property type="entry name" value="ABC transporter involved in vitamin B12 uptake, BtuC"/>
    <property type="match status" value="1"/>
</dbReference>
<dbReference type="InterPro" id="IPR037294">
    <property type="entry name" value="ABC_BtuC-like"/>
</dbReference>
<protein>
    <submittedName>
        <fullName evidence="8">Zinc transport system permease protein</fullName>
    </submittedName>
</protein>
<reference evidence="8 9" key="1">
    <citation type="submission" date="2017-02" db="EMBL/GenBank/DDBJ databases">
        <authorList>
            <person name="Peterson S.W."/>
        </authorList>
    </citation>
    <scope>NUCLEOTIDE SEQUENCE [LARGE SCALE GENOMIC DNA]</scope>
    <source>
        <strain evidence="8 9">DSM 15102</strain>
    </source>
</reference>
<proteinExistence type="inferred from homology"/>
<dbReference type="CDD" id="cd06550">
    <property type="entry name" value="TM_ABC_iron-siderophores_like"/>
    <property type="match status" value="1"/>
</dbReference>
<dbReference type="InterPro" id="IPR001626">
    <property type="entry name" value="ABC_TroCD"/>
</dbReference>
<feature type="transmembrane region" description="Helical" evidence="7">
    <location>
        <begin position="12"/>
        <end position="33"/>
    </location>
</feature>
<dbReference type="Proteomes" id="UP000196365">
    <property type="component" value="Unassembled WGS sequence"/>
</dbReference>
<dbReference type="EMBL" id="FUWV01000013">
    <property type="protein sequence ID" value="SJZ83537.1"/>
    <property type="molecule type" value="Genomic_DNA"/>
</dbReference>
<accession>A0A1T4NWU7</accession>
<keyword evidence="6" id="KW-0813">Transport</keyword>
<evidence type="ECO:0000313" key="8">
    <source>
        <dbReference type="EMBL" id="SJZ83537.1"/>
    </source>
</evidence>
<feature type="transmembrane region" description="Helical" evidence="7">
    <location>
        <begin position="45"/>
        <end position="69"/>
    </location>
</feature>
<dbReference type="OrthoDB" id="9798540at2"/>
<dbReference type="AlphaFoldDB" id="A0A1T4NWU7"/>
<feature type="transmembrane region" description="Helical" evidence="7">
    <location>
        <begin position="242"/>
        <end position="261"/>
    </location>
</feature>
<gene>
    <name evidence="8" type="ORF">SAMN02745973_01827</name>
</gene>
<dbReference type="PANTHER" id="PTHR30477:SF0">
    <property type="entry name" value="METAL TRANSPORT SYSTEM MEMBRANE PROTEIN TM_0125-RELATED"/>
    <property type="match status" value="1"/>
</dbReference>
<keyword evidence="9" id="KW-1185">Reference proteome</keyword>
<evidence type="ECO:0000256" key="4">
    <source>
        <dbReference type="ARBA" id="ARBA00022989"/>
    </source>
</evidence>
<evidence type="ECO:0000256" key="3">
    <source>
        <dbReference type="ARBA" id="ARBA00022692"/>
    </source>
</evidence>
<evidence type="ECO:0000256" key="5">
    <source>
        <dbReference type="ARBA" id="ARBA00023136"/>
    </source>
</evidence>
<name>A0A1T4NWU7_9FIRM</name>
<evidence type="ECO:0000256" key="6">
    <source>
        <dbReference type="RuleBase" id="RU003943"/>
    </source>
</evidence>
<dbReference type="GO" id="GO:0043190">
    <property type="term" value="C:ATP-binding cassette (ABC) transporter complex"/>
    <property type="evidence" value="ECO:0007669"/>
    <property type="project" value="InterPro"/>
</dbReference>
<feature type="transmembrane region" description="Helical" evidence="7">
    <location>
        <begin position="89"/>
        <end position="112"/>
    </location>
</feature>
<comment type="similarity">
    <text evidence="2 6">Belongs to the ABC-3 integral membrane protein family.</text>
</comment>
<dbReference type="PANTHER" id="PTHR30477">
    <property type="entry name" value="ABC-TRANSPORTER METAL-BINDING PROTEIN"/>
    <property type="match status" value="1"/>
</dbReference>
<feature type="transmembrane region" description="Helical" evidence="7">
    <location>
        <begin position="176"/>
        <end position="206"/>
    </location>
</feature>
<dbReference type="GO" id="GO:0010043">
    <property type="term" value="P:response to zinc ion"/>
    <property type="evidence" value="ECO:0007669"/>
    <property type="project" value="TreeGrafter"/>
</dbReference>
<organism evidence="8 9">
    <name type="scientific">Garciella nitratireducens DSM 15102</name>
    <dbReference type="NCBI Taxonomy" id="1121911"/>
    <lineage>
        <taxon>Bacteria</taxon>
        <taxon>Bacillati</taxon>
        <taxon>Bacillota</taxon>
        <taxon>Clostridia</taxon>
        <taxon>Eubacteriales</taxon>
        <taxon>Eubacteriaceae</taxon>
        <taxon>Garciella</taxon>
    </lineage>
</organism>
<feature type="transmembrane region" description="Helical" evidence="7">
    <location>
        <begin position="132"/>
        <end position="150"/>
    </location>
</feature>
<feature type="transmembrane region" description="Helical" evidence="7">
    <location>
        <begin position="218"/>
        <end position="236"/>
    </location>
</feature>
<dbReference type="RefSeq" id="WP_087679202.1">
    <property type="nucleotide sequence ID" value="NZ_FUWV01000013.1"/>
</dbReference>
<dbReference type="GO" id="GO:0055085">
    <property type="term" value="P:transmembrane transport"/>
    <property type="evidence" value="ECO:0007669"/>
    <property type="project" value="InterPro"/>
</dbReference>
<keyword evidence="3 6" id="KW-0812">Transmembrane</keyword>
<keyword evidence="5 7" id="KW-0472">Membrane</keyword>
<evidence type="ECO:0000313" key="9">
    <source>
        <dbReference type="Proteomes" id="UP000196365"/>
    </source>
</evidence>
<keyword evidence="4 7" id="KW-1133">Transmembrane helix</keyword>
<evidence type="ECO:0000256" key="7">
    <source>
        <dbReference type="SAM" id="Phobius"/>
    </source>
</evidence>
<evidence type="ECO:0000256" key="2">
    <source>
        <dbReference type="ARBA" id="ARBA00008034"/>
    </source>
</evidence>